<evidence type="ECO:0000313" key="3">
    <source>
        <dbReference type="Proteomes" id="UP000308167"/>
    </source>
</evidence>
<keyword evidence="3" id="KW-1185">Reference proteome</keyword>
<protein>
    <submittedName>
        <fullName evidence="2">Uncharacterized protein</fullName>
    </submittedName>
</protein>
<sequence>METINQEILEKLTALEQMLARHAPFLLMIVAISYSCFLGVNYLHL</sequence>
<dbReference type="EMBL" id="CABFKI010000005">
    <property type="protein sequence ID" value="VTU07647.1"/>
    <property type="molecule type" value="Genomic_DNA"/>
</dbReference>
<keyword evidence="1" id="KW-0812">Transmembrane</keyword>
<keyword evidence="1" id="KW-1133">Transmembrane helix</keyword>
<accession>A0ABY6TKH8</accession>
<organism evidence="2 3">
    <name type="scientific">Actinobacillus porcinus</name>
    <dbReference type="NCBI Taxonomy" id="51048"/>
    <lineage>
        <taxon>Bacteria</taxon>
        <taxon>Pseudomonadati</taxon>
        <taxon>Pseudomonadota</taxon>
        <taxon>Gammaproteobacteria</taxon>
        <taxon>Pasteurellales</taxon>
        <taxon>Pasteurellaceae</taxon>
        <taxon>Actinobacillus</taxon>
    </lineage>
</organism>
<feature type="transmembrane region" description="Helical" evidence="1">
    <location>
        <begin position="25"/>
        <end position="43"/>
    </location>
</feature>
<gene>
    <name evidence="2" type="ORF">SAMEA1410922_01026</name>
</gene>
<dbReference type="GeneID" id="86156561"/>
<keyword evidence="1" id="KW-0472">Membrane</keyword>
<proteinExistence type="predicted"/>
<dbReference type="RefSeq" id="WP_167874935.1">
    <property type="nucleotide sequence ID" value="NZ_CABFKI010000005.1"/>
</dbReference>
<name>A0ABY6TKH8_9PAST</name>
<reference evidence="2 3" key="1">
    <citation type="submission" date="2019-05" db="EMBL/GenBank/DDBJ databases">
        <authorList>
            <consortium name="Pathogen Informatics"/>
        </authorList>
    </citation>
    <scope>NUCLEOTIDE SEQUENCE [LARGE SCALE GENOMIC DNA]</scope>
    <source>
        <strain evidence="2 3">NM319</strain>
    </source>
</reference>
<evidence type="ECO:0000256" key="1">
    <source>
        <dbReference type="SAM" id="Phobius"/>
    </source>
</evidence>
<evidence type="ECO:0000313" key="2">
    <source>
        <dbReference type="EMBL" id="VTU07647.1"/>
    </source>
</evidence>
<comment type="caution">
    <text evidence="2">The sequence shown here is derived from an EMBL/GenBank/DDBJ whole genome shotgun (WGS) entry which is preliminary data.</text>
</comment>
<dbReference type="Proteomes" id="UP000308167">
    <property type="component" value="Unassembled WGS sequence"/>
</dbReference>